<gene>
    <name evidence="1" type="ORF">IRI77_11675</name>
</gene>
<dbReference type="AlphaFoldDB" id="A0A7S7NY88"/>
<name>A0A7S7NY88_PALFE</name>
<dbReference type="InterPro" id="IPR007546">
    <property type="entry name" value="DUF503"/>
</dbReference>
<keyword evidence="2" id="KW-1185">Reference proteome</keyword>
<sequence>MAQSWNFRAVWGRLAGLGVWRKGRAAAGIRRLSDSSRVICPDWGSDFGDSRWDVSGCRHSSVAIRRLSVAILKDRLRAGLNVTVAEVQDQNRLNRSVVTVSGSRANAMKVLDSAERAAAAFLGPNLVSSCIEWVE</sequence>
<dbReference type="Proteomes" id="UP000593892">
    <property type="component" value="Chromosome"/>
</dbReference>
<dbReference type="Gene3D" id="3.30.70.1120">
    <property type="entry name" value="TT1725-like"/>
    <property type="match status" value="1"/>
</dbReference>
<reference evidence="1 2" key="1">
    <citation type="submission" date="2020-10" db="EMBL/GenBank/DDBJ databases">
        <title>Complete genome sequence of Paludibaculum fermentans P105T, a facultatively anaerobic acidobacterium capable of dissimilatory Fe(III) reduction.</title>
        <authorList>
            <person name="Dedysh S.N."/>
            <person name="Beletsky A.V."/>
            <person name="Kulichevskaya I.S."/>
            <person name="Mardanov A.V."/>
            <person name="Ravin N.V."/>
        </authorList>
    </citation>
    <scope>NUCLEOTIDE SEQUENCE [LARGE SCALE GENOMIC DNA]</scope>
    <source>
        <strain evidence="1 2">P105</strain>
    </source>
</reference>
<evidence type="ECO:0000313" key="2">
    <source>
        <dbReference type="Proteomes" id="UP000593892"/>
    </source>
</evidence>
<protein>
    <submittedName>
        <fullName evidence="1">DUF503 family protein</fullName>
    </submittedName>
</protein>
<accession>A0A7S7NY88</accession>
<organism evidence="1 2">
    <name type="scientific">Paludibaculum fermentans</name>
    <dbReference type="NCBI Taxonomy" id="1473598"/>
    <lineage>
        <taxon>Bacteria</taxon>
        <taxon>Pseudomonadati</taxon>
        <taxon>Acidobacteriota</taxon>
        <taxon>Terriglobia</taxon>
        <taxon>Bryobacterales</taxon>
        <taxon>Bryobacteraceae</taxon>
        <taxon>Paludibaculum</taxon>
    </lineage>
</organism>
<dbReference type="InterPro" id="IPR036746">
    <property type="entry name" value="TT1725-like_sf"/>
</dbReference>
<dbReference type="SUPFAM" id="SSF103007">
    <property type="entry name" value="Hypothetical protein TT1725"/>
    <property type="match status" value="1"/>
</dbReference>
<evidence type="ECO:0000313" key="1">
    <source>
        <dbReference type="EMBL" id="QOY91982.1"/>
    </source>
</evidence>
<dbReference type="EMBL" id="CP063849">
    <property type="protein sequence ID" value="QOY91982.1"/>
    <property type="molecule type" value="Genomic_DNA"/>
</dbReference>
<dbReference type="KEGG" id="pfer:IRI77_11675"/>
<proteinExistence type="predicted"/>
<dbReference type="Pfam" id="PF04456">
    <property type="entry name" value="DUF503"/>
    <property type="match status" value="1"/>
</dbReference>